<dbReference type="SUPFAM" id="SSF54913">
    <property type="entry name" value="GlnB-like"/>
    <property type="match status" value="1"/>
</dbReference>
<reference evidence="2 3" key="1">
    <citation type="journal article" date="2012" name="J. Bacteriol.">
        <title>Complete genome sequence of Alcanivorax dieselolei type strain B5.</title>
        <authorList>
            <person name="Lai Q."/>
            <person name="Li W."/>
            <person name="Shao Z."/>
        </authorList>
    </citation>
    <scope>NUCLEOTIDE SEQUENCE [LARGE SCALE GENOMIC DNA]</scope>
    <source>
        <strain evidence="3">DSM 16502 / CGMCC 1.3690 / B-5</strain>
    </source>
</reference>
<evidence type="ECO:0000259" key="1">
    <source>
        <dbReference type="Pfam" id="PF09413"/>
    </source>
</evidence>
<evidence type="ECO:0000313" key="3">
    <source>
        <dbReference type="Proteomes" id="UP000006286"/>
    </source>
</evidence>
<dbReference type="HOGENOM" id="CLU_130977_1_0_6"/>
<accession>K0CBV8</accession>
<dbReference type="InterPro" id="IPR011322">
    <property type="entry name" value="N-reg_PII-like_a/b"/>
</dbReference>
<dbReference type="Pfam" id="PF09413">
    <property type="entry name" value="DUF2007"/>
    <property type="match status" value="1"/>
</dbReference>
<sequence length="136" mass="15332">MITVAAYTDPLQAHLARGRLQAEGIQAEVVHEHHVWANWALSNALGGVKLQVAEADAERARTVLGELAEGAFELDEPEADRPRCPRCGGLTGSELKMRWRVAMVGFFLFSLPLPFRRREYQCIDCGQRWRGRDDED</sequence>
<gene>
    <name evidence="2" type="ordered locus">B5T_00858</name>
</gene>
<evidence type="ECO:0000313" key="2">
    <source>
        <dbReference type="EMBL" id="AFT69142.1"/>
    </source>
</evidence>
<keyword evidence="3" id="KW-1185">Reference proteome</keyword>
<proteinExistence type="predicted"/>
<dbReference type="Proteomes" id="UP000006286">
    <property type="component" value="Chromosome"/>
</dbReference>
<dbReference type="RefSeq" id="WP_014993223.1">
    <property type="nucleotide sequence ID" value="NC_018691.1"/>
</dbReference>
<name>K0CBV8_ALCDB</name>
<dbReference type="PATRIC" id="fig|930169.3.peg.843"/>
<dbReference type="EMBL" id="CP003466">
    <property type="protein sequence ID" value="AFT69142.1"/>
    <property type="molecule type" value="Genomic_DNA"/>
</dbReference>
<organism evidence="2 3">
    <name type="scientific">Alcanivorax dieselolei (strain DSM 16502 / CGMCC 1.3690 / MCCC 1A00001 / B-5)</name>
    <name type="common">Alloalcanivorax dieselolei</name>
    <dbReference type="NCBI Taxonomy" id="930169"/>
    <lineage>
        <taxon>Bacteria</taxon>
        <taxon>Pseudomonadati</taxon>
        <taxon>Pseudomonadota</taxon>
        <taxon>Gammaproteobacteria</taxon>
        <taxon>Oceanospirillales</taxon>
        <taxon>Alcanivoracaceae</taxon>
        <taxon>Alloalcanivorax</taxon>
    </lineage>
</organism>
<protein>
    <recommendedName>
        <fullName evidence="1">DUF2007 domain-containing protein</fullName>
    </recommendedName>
</protein>
<dbReference type="Gene3D" id="3.30.70.790">
    <property type="entry name" value="UreE, C-terminal domain"/>
    <property type="match status" value="1"/>
</dbReference>
<dbReference type="InterPro" id="IPR018551">
    <property type="entry name" value="DUF2007"/>
</dbReference>
<feature type="domain" description="DUF2007" evidence="1">
    <location>
        <begin position="1"/>
        <end position="66"/>
    </location>
</feature>
<dbReference type="AlphaFoldDB" id="K0CBV8"/>
<dbReference type="STRING" id="930169.B5T_00858"/>
<dbReference type="eggNOG" id="ENOG5031EDH">
    <property type="taxonomic scope" value="Bacteria"/>
</dbReference>
<dbReference type="KEGG" id="adi:B5T_00858"/>